<sequence>MSMNQPPIPSPEGDENTGASPSPSAPGPHPAPPPPPYGRAPGDYGAPGPNPQEPHRAYYQPVPQGQYPPGYYYAVDPPKSRLAAGLLGIFLGSFGVHRFYLGYTTIGVVQILVTVLTFWFTFGLSAMWGFVEGIMILAGAQTFRTDARGVPLRE</sequence>
<keyword evidence="4 6" id="KW-0472">Membrane</keyword>
<feature type="compositionally biased region" description="Pro residues" evidence="5">
    <location>
        <begin position="23"/>
        <end position="38"/>
    </location>
</feature>
<evidence type="ECO:0000256" key="2">
    <source>
        <dbReference type="ARBA" id="ARBA00022692"/>
    </source>
</evidence>
<evidence type="ECO:0000256" key="6">
    <source>
        <dbReference type="SAM" id="Phobius"/>
    </source>
</evidence>
<feature type="transmembrane region" description="Helical" evidence="6">
    <location>
        <begin position="82"/>
        <end position="101"/>
    </location>
</feature>
<evidence type="ECO:0000256" key="1">
    <source>
        <dbReference type="ARBA" id="ARBA00004141"/>
    </source>
</evidence>
<proteinExistence type="predicted"/>
<evidence type="ECO:0000256" key="3">
    <source>
        <dbReference type="ARBA" id="ARBA00022989"/>
    </source>
</evidence>
<accession>A0ABR8UVK1</accession>
<comment type="subcellular location">
    <subcellularLocation>
        <location evidence="1">Membrane</location>
        <topology evidence="1">Multi-pass membrane protein</topology>
    </subcellularLocation>
</comment>
<feature type="compositionally biased region" description="Pro residues" evidence="5">
    <location>
        <begin position="1"/>
        <end position="10"/>
    </location>
</feature>
<feature type="domain" description="TM2" evidence="7">
    <location>
        <begin position="78"/>
        <end position="132"/>
    </location>
</feature>
<keyword evidence="9" id="KW-1185">Reference proteome</keyword>
<name>A0ABR8UVK1_9MICC</name>
<comment type="caution">
    <text evidence="8">The sequence shown here is derived from an EMBL/GenBank/DDBJ whole genome shotgun (WGS) entry which is preliminary data.</text>
</comment>
<evidence type="ECO:0000256" key="4">
    <source>
        <dbReference type="ARBA" id="ARBA00023136"/>
    </source>
</evidence>
<dbReference type="InterPro" id="IPR007829">
    <property type="entry name" value="TM2"/>
</dbReference>
<dbReference type="EMBL" id="JACSQD010000007">
    <property type="protein sequence ID" value="MBD7996596.1"/>
    <property type="molecule type" value="Genomic_DNA"/>
</dbReference>
<evidence type="ECO:0000256" key="5">
    <source>
        <dbReference type="SAM" id="MobiDB-lite"/>
    </source>
</evidence>
<gene>
    <name evidence="8" type="ORF">H9639_14960</name>
</gene>
<reference evidence="8 9" key="1">
    <citation type="submission" date="2020-08" db="EMBL/GenBank/DDBJ databases">
        <title>A Genomic Blueprint of the Chicken Gut Microbiome.</title>
        <authorList>
            <person name="Gilroy R."/>
            <person name="Ravi A."/>
            <person name="Getino M."/>
            <person name="Pursley I."/>
            <person name="Horton D.L."/>
            <person name="Alikhan N.-F."/>
            <person name="Baker D."/>
            <person name="Gharbi K."/>
            <person name="Hall N."/>
            <person name="Watson M."/>
            <person name="Adriaenssens E.M."/>
            <person name="Foster-Nyarko E."/>
            <person name="Jarju S."/>
            <person name="Secka A."/>
            <person name="Antonio M."/>
            <person name="Oren A."/>
            <person name="Chaudhuri R."/>
            <person name="La Ragione R.M."/>
            <person name="Hildebrand F."/>
            <person name="Pallen M.J."/>
        </authorList>
    </citation>
    <scope>NUCLEOTIDE SEQUENCE [LARGE SCALE GENOMIC DNA]</scope>
    <source>
        <strain evidence="8 9">Sa2CUA1</strain>
    </source>
</reference>
<evidence type="ECO:0000313" key="8">
    <source>
        <dbReference type="EMBL" id="MBD7996596.1"/>
    </source>
</evidence>
<dbReference type="Proteomes" id="UP000609874">
    <property type="component" value="Unassembled WGS sequence"/>
</dbReference>
<evidence type="ECO:0000259" key="7">
    <source>
        <dbReference type="Pfam" id="PF05154"/>
    </source>
</evidence>
<feature type="transmembrane region" description="Helical" evidence="6">
    <location>
        <begin position="107"/>
        <end position="131"/>
    </location>
</feature>
<organism evidence="8 9">
    <name type="scientific">Arthrobacter gallicola</name>
    <dbReference type="NCBI Taxonomy" id="2762225"/>
    <lineage>
        <taxon>Bacteria</taxon>
        <taxon>Bacillati</taxon>
        <taxon>Actinomycetota</taxon>
        <taxon>Actinomycetes</taxon>
        <taxon>Micrococcales</taxon>
        <taxon>Micrococcaceae</taxon>
        <taxon>Arthrobacter</taxon>
    </lineage>
</organism>
<feature type="region of interest" description="Disordered" evidence="5">
    <location>
        <begin position="1"/>
        <end position="63"/>
    </location>
</feature>
<keyword evidence="2 6" id="KW-0812">Transmembrane</keyword>
<evidence type="ECO:0000313" key="9">
    <source>
        <dbReference type="Proteomes" id="UP000609874"/>
    </source>
</evidence>
<dbReference type="Pfam" id="PF05154">
    <property type="entry name" value="TM2"/>
    <property type="match status" value="1"/>
</dbReference>
<keyword evidence="3 6" id="KW-1133">Transmembrane helix</keyword>
<protein>
    <submittedName>
        <fullName evidence="8">TM2 domain-containing protein</fullName>
    </submittedName>
</protein>